<comment type="cofactor">
    <cofactor evidence="1">
        <name>FAD</name>
        <dbReference type="ChEBI" id="CHEBI:57692"/>
    </cofactor>
</comment>
<dbReference type="GeneID" id="4315771"/>
<keyword evidence="5" id="KW-0560">Oxidoreductase</keyword>
<dbReference type="InterPro" id="IPR012951">
    <property type="entry name" value="BBE"/>
</dbReference>
<dbReference type="EMBL" id="CH476595">
    <property type="protein sequence ID" value="EAU38484.1"/>
    <property type="molecule type" value="Genomic_DNA"/>
</dbReference>
<keyword evidence="3" id="KW-0285">Flavoprotein</keyword>
<dbReference type="OrthoDB" id="9983560at2759"/>
<dbReference type="InterPro" id="IPR016169">
    <property type="entry name" value="FAD-bd_PCMH_sub2"/>
</dbReference>
<dbReference type="SUPFAM" id="SSF56176">
    <property type="entry name" value="FAD-binding/transporter-associated domain-like"/>
    <property type="match status" value="1"/>
</dbReference>
<dbReference type="VEuPathDB" id="FungiDB:ATEG_01727"/>
<proteinExistence type="inferred from homology"/>
<dbReference type="InterPro" id="IPR016166">
    <property type="entry name" value="FAD-bd_PCMH"/>
</dbReference>
<dbReference type="InterPro" id="IPR036318">
    <property type="entry name" value="FAD-bd_PCMH-like_sf"/>
</dbReference>
<reference evidence="9" key="1">
    <citation type="submission" date="2005-09" db="EMBL/GenBank/DDBJ databases">
        <title>Annotation of the Aspergillus terreus NIH2624 genome.</title>
        <authorList>
            <person name="Birren B.W."/>
            <person name="Lander E.S."/>
            <person name="Galagan J.E."/>
            <person name="Nusbaum C."/>
            <person name="Devon K."/>
            <person name="Henn M."/>
            <person name="Ma L.-J."/>
            <person name="Jaffe D.B."/>
            <person name="Butler J."/>
            <person name="Alvarez P."/>
            <person name="Gnerre S."/>
            <person name="Grabherr M."/>
            <person name="Kleber M."/>
            <person name="Mauceli E.W."/>
            <person name="Brockman W."/>
            <person name="Rounsley S."/>
            <person name="Young S.K."/>
            <person name="LaButti K."/>
            <person name="Pushparaj V."/>
            <person name="DeCaprio D."/>
            <person name="Crawford M."/>
            <person name="Koehrsen M."/>
            <person name="Engels R."/>
            <person name="Montgomery P."/>
            <person name="Pearson M."/>
            <person name="Howarth C."/>
            <person name="Larson L."/>
            <person name="Luoma S."/>
            <person name="White J."/>
            <person name="Alvarado L."/>
            <person name="Kodira C.D."/>
            <person name="Zeng Q."/>
            <person name="Oleary S."/>
            <person name="Yandava C."/>
            <person name="Denning D.W."/>
            <person name="Nierman W.C."/>
            <person name="Milne T."/>
            <person name="Madden K."/>
        </authorList>
    </citation>
    <scope>NUCLEOTIDE SEQUENCE [LARGE SCALE GENOMIC DNA]</scope>
    <source>
        <strain evidence="9">NIH 2624 / FGSC A1156</strain>
    </source>
</reference>
<dbReference type="PROSITE" id="PS51387">
    <property type="entry name" value="FAD_PCMH"/>
    <property type="match status" value="1"/>
</dbReference>
<feature type="signal peptide" evidence="6">
    <location>
        <begin position="1"/>
        <end position="21"/>
    </location>
</feature>
<dbReference type="RefSeq" id="XP_001209092.1">
    <property type="nucleotide sequence ID" value="XM_001209092.1"/>
</dbReference>
<feature type="chain" id="PRO_5004170712" description="FAD-binding PCMH-type domain-containing protein" evidence="6">
    <location>
        <begin position="22"/>
        <end position="600"/>
    </location>
</feature>
<dbReference type="Pfam" id="PF08031">
    <property type="entry name" value="BBE"/>
    <property type="match status" value="1"/>
</dbReference>
<dbReference type="InterPro" id="IPR050416">
    <property type="entry name" value="FAD-linked_Oxidoreductase"/>
</dbReference>
<feature type="domain" description="FAD-binding PCMH-type" evidence="7">
    <location>
        <begin position="116"/>
        <end position="302"/>
    </location>
</feature>
<evidence type="ECO:0000313" key="8">
    <source>
        <dbReference type="EMBL" id="EAU38484.1"/>
    </source>
</evidence>
<dbReference type="OMA" id="QIWIKYI"/>
<dbReference type="Proteomes" id="UP000007963">
    <property type="component" value="Unassembled WGS sequence"/>
</dbReference>
<accession>Q0CX57</accession>
<protein>
    <recommendedName>
        <fullName evidence="7">FAD-binding PCMH-type domain-containing protein</fullName>
    </recommendedName>
</protein>
<dbReference type="GO" id="GO:0016491">
    <property type="term" value="F:oxidoreductase activity"/>
    <property type="evidence" value="ECO:0007669"/>
    <property type="project" value="UniProtKB-KW"/>
</dbReference>
<evidence type="ECO:0000313" key="9">
    <source>
        <dbReference type="Proteomes" id="UP000007963"/>
    </source>
</evidence>
<dbReference type="InterPro" id="IPR006094">
    <property type="entry name" value="Oxid_FAD_bind_N"/>
</dbReference>
<keyword evidence="4" id="KW-0274">FAD</keyword>
<sequence length="600" mass="65668">MWTSYSIFPVLFLFFLALTFAEQSCKCTPNDACWPSPETWNSLNASVSGKLIRNTPPALSCYPGPYHNEAECAYVYSQWSNSSFQSLSPVGYVFPTDDPCPPVDVSSGQKAKECALGPAPIYTINATEPEELATGIAFAKKHNIRLVVRNTGHDILGKSEGYGALQIWIKYIRKGIKFHESYAPSDGCKSTTWNGSALTIGGGYVWEDAYQEVFRRNMTIVGGGDTNVGCIGGYTQGGGHSPACHDYGLAADQVLEAQAVLSNGSIVTANPCQNPDLYFALRGGGGGTYGVVTSMTVKVYPSKPVIAQSLVIRPVGNNTKALLDAITEIYAHSPSLSDTGFSGYGIWSINSPVPIYKNLTRGYYHTFAAMGQSQHKAEKAFRPLFHQLKKYNGTKISISLEWVQFPTYGAYYRTMWNLHSPVSPAAQSTASRMLDKRALTSSRAMLRDTINVVAGTPEQQTVNTLDLVGGGKIFEDAEDKLSGVNPAWRSTYVVHLLTRGWPADADPATAQAVKDDITYTKIGAMRALSPGMGSYMNEDDRYNPFWISDFFGSNYDRLASIKRRYDPDDVFYCPKCVGSLSWGERYLPGKDYGALCLVQT</sequence>
<dbReference type="AlphaFoldDB" id="Q0CX57"/>
<name>Q0CX57_ASPTN</name>
<dbReference type="PANTHER" id="PTHR42973:SF39">
    <property type="entry name" value="FAD-BINDING PCMH-TYPE DOMAIN-CONTAINING PROTEIN"/>
    <property type="match status" value="1"/>
</dbReference>
<evidence type="ECO:0000256" key="2">
    <source>
        <dbReference type="ARBA" id="ARBA00005466"/>
    </source>
</evidence>
<dbReference type="eggNOG" id="ENOG502QWB6">
    <property type="taxonomic scope" value="Eukaryota"/>
</dbReference>
<evidence type="ECO:0000256" key="6">
    <source>
        <dbReference type="SAM" id="SignalP"/>
    </source>
</evidence>
<dbReference type="PANTHER" id="PTHR42973">
    <property type="entry name" value="BINDING OXIDOREDUCTASE, PUTATIVE (AFU_ORTHOLOGUE AFUA_1G17690)-RELATED"/>
    <property type="match status" value="1"/>
</dbReference>
<evidence type="ECO:0000256" key="5">
    <source>
        <dbReference type="ARBA" id="ARBA00023002"/>
    </source>
</evidence>
<dbReference type="Gene3D" id="3.30.465.10">
    <property type="match status" value="2"/>
</dbReference>
<evidence type="ECO:0000256" key="3">
    <source>
        <dbReference type="ARBA" id="ARBA00022630"/>
    </source>
</evidence>
<organism evidence="8 9">
    <name type="scientific">Aspergillus terreus (strain NIH 2624 / FGSC A1156)</name>
    <dbReference type="NCBI Taxonomy" id="341663"/>
    <lineage>
        <taxon>Eukaryota</taxon>
        <taxon>Fungi</taxon>
        <taxon>Dikarya</taxon>
        <taxon>Ascomycota</taxon>
        <taxon>Pezizomycotina</taxon>
        <taxon>Eurotiomycetes</taxon>
        <taxon>Eurotiomycetidae</taxon>
        <taxon>Eurotiales</taxon>
        <taxon>Aspergillaceae</taxon>
        <taxon>Aspergillus</taxon>
        <taxon>Aspergillus subgen. Circumdati</taxon>
    </lineage>
</organism>
<dbReference type="Pfam" id="PF01565">
    <property type="entry name" value="FAD_binding_4"/>
    <property type="match status" value="1"/>
</dbReference>
<evidence type="ECO:0000256" key="4">
    <source>
        <dbReference type="ARBA" id="ARBA00022827"/>
    </source>
</evidence>
<dbReference type="GO" id="GO:0071949">
    <property type="term" value="F:FAD binding"/>
    <property type="evidence" value="ECO:0007669"/>
    <property type="project" value="InterPro"/>
</dbReference>
<gene>
    <name evidence="8" type="ORF">ATEG_01727</name>
</gene>
<dbReference type="STRING" id="341663.Q0CX57"/>
<keyword evidence="6" id="KW-0732">Signal</keyword>
<comment type="similarity">
    <text evidence="2">Belongs to the oxygen-dependent FAD-linked oxidoreductase family.</text>
</comment>
<evidence type="ECO:0000256" key="1">
    <source>
        <dbReference type="ARBA" id="ARBA00001974"/>
    </source>
</evidence>
<dbReference type="HOGENOM" id="CLU_018354_4_4_1"/>
<evidence type="ECO:0000259" key="7">
    <source>
        <dbReference type="PROSITE" id="PS51387"/>
    </source>
</evidence>